<protein>
    <submittedName>
        <fullName evidence="1">Uncharacterized protein</fullName>
    </submittedName>
</protein>
<organism evidence="1 2">
    <name type="scientific">Phakopsora pachyrhizi</name>
    <name type="common">Asian soybean rust disease fungus</name>
    <dbReference type="NCBI Taxonomy" id="170000"/>
    <lineage>
        <taxon>Eukaryota</taxon>
        <taxon>Fungi</taxon>
        <taxon>Dikarya</taxon>
        <taxon>Basidiomycota</taxon>
        <taxon>Pucciniomycotina</taxon>
        <taxon>Pucciniomycetes</taxon>
        <taxon>Pucciniales</taxon>
        <taxon>Phakopsoraceae</taxon>
        <taxon>Phakopsora</taxon>
    </lineage>
</organism>
<proteinExistence type="predicted"/>
<dbReference type="Proteomes" id="UP001153365">
    <property type="component" value="Unassembled WGS sequence"/>
</dbReference>
<name>A0AAV0AU83_PHAPC</name>
<comment type="caution">
    <text evidence="1">The sequence shown here is derived from an EMBL/GenBank/DDBJ whole genome shotgun (WGS) entry which is preliminary data.</text>
</comment>
<keyword evidence="2" id="KW-1185">Reference proteome</keyword>
<reference evidence="1" key="1">
    <citation type="submission" date="2022-06" db="EMBL/GenBank/DDBJ databases">
        <authorList>
            <consortium name="SYNGENTA / RWTH Aachen University"/>
        </authorList>
    </citation>
    <scope>NUCLEOTIDE SEQUENCE</scope>
</reference>
<evidence type="ECO:0000313" key="1">
    <source>
        <dbReference type="EMBL" id="CAH7671877.1"/>
    </source>
</evidence>
<gene>
    <name evidence="1" type="ORF">PPACK8108_LOCUS6713</name>
</gene>
<evidence type="ECO:0000313" key="2">
    <source>
        <dbReference type="Proteomes" id="UP001153365"/>
    </source>
</evidence>
<accession>A0AAV0AU83</accession>
<dbReference type="AlphaFoldDB" id="A0AAV0AU83"/>
<dbReference type="EMBL" id="CALTRL010001277">
    <property type="protein sequence ID" value="CAH7671877.1"/>
    <property type="molecule type" value="Genomic_DNA"/>
</dbReference>
<sequence length="122" mass="13984">MKECSTLLTVMNILMQGLVDMDRYRVDFNNENIDYSNFEAMVTLAQKGFDIVCDAKLVVVMMMSVVEIEVHGVFKVKVGIMIVQSVMTSLDSSLNYNAIRTQFDRRYDVVNGVLKQFVRVEQ</sequence>